<evidence type="ECO:0000256" key="4">
    <source>
        <dbReference type="SAM" id="MobiDB-lite"/>
    </source>
</evidence>
<protein>
    <recommendedName>
        <fullName evidence="9">Calmodulin</fullName>
    </recommendedName>
</protein>
<dbReference type="CDD" id="cd21217">
    <property type="entry name" value="CH_PLS_FIM_rpt1"/>
    <property type="match status" value="1"/>
</dbReference>
<feature type="domain" description="EF-hand" evidence="6">
    <location>
        <begin position="1"/>
        <end position="34"/>
    </location>
</feature>
<dbReference type="GO" id="GO:0051015">
    <property type="term" value="F:actin filament binding"/>
    <property type="evidence" value="ECO:0007669"/>
    <property type="project" value="InterPro"/>
</dbReference>
<accession>A0A8J2SCF1</accession>
<organism evidence="7 8">
    <name type="scientific">Pelagomonas calceolata</name>
    <dbReference type="NCBI Taxonomy" id="35677"/>
    <lineage>
        <taxon>Eukaryota</taxon>
        <taxon>Sar</taxon>
        <taxon>Stramenopiles</taxon>
        <taxon>Ochrophyta</taxon>
        <taxon>Pelagophyceae</taxon>
        <taxon>Pelagomonadales</taxon>
        <taxon>Pelagomonadaceae</taxon>
        <taxon>Pelagomonas</taxon>
    </lineage>
</organism>
<dbReference type="GO" id="GO:0032432">
    <property type="term" value="C:actin filament bundle"/>
    <property type="evidence" value="ECO:0007669"/>
    <property type="project" value="TreeGrafter"/>
</dbReference>
<proteinExistence type="predicted"/>
<evidence type="ECO:0008006" key="9">
    <source>
        <dbReference type="Google" id="ProtNLM"/>
    </source>
</evidence>
<evidence type="ECO:0000313" key="7">
    <source>
        <dbReference type="EMBL" id="CAH0367143.1"/>
    </source>
</evidence>
<dbReference type="Pfam" id="PF00307">
    <property type="entry name" value="CH"/>
    <property type="match status" value="4"/>
</dbReference>
<feature type="domain" description="EF-hand" evidence="6">
    <location>
        <begin position="35"/>
        <end position="70"/>
    </location>
</feature>
<feature type="domain" description="Calponin-homology (CH)" evidence="5">
    <location>
        <begin position="252"/>
        <end position="355"/>
    </location>
</feature>
<keyword evidence="2" id="KW-0106">Calcium</keyword>
<dbReference type="PROSITE" id="PS00018">
    <property type="entry name" value="EF_HAND_1"/>
    <property type="match status" value="2"/>
</dbReference>
<comment type="caution">
    <text evidence="7">The sequence shown here is derived from an EMBL/GenBank/DDBJ whole genome shotgun (WGS) entry which is preliminary data.</text>
</comment>
<dbReference type="EMBL" id="CAKKNE010000002">
    <property type="protein sequence ID" value="CAH0367143.1"/>
    <property type="molecule type" value="Genomic_DNA"/>
</dbReference>
<dbReference type="GO" id="GO:0005509">
    <property type="term" value="F:calcium ion binding"/>
    <property type="evidence" value="ECO:0007669"/>
    <property type="project" value="InterPro"/>
</dbReference>
<feature type="compositionally biased region" description="Pro residues" evidence="4">
    <location>
        <begin position="634"/>
        <end position="690"/>
    </location>
</feature>
<dbReference type="CDD" id="cd00051">
    <property type="entry name" value="EFh"/>
    <property type="match status" value="1"/>
</dbReference>
<dbReference type="FunFam" id="1.10.418.10:FF:000042">
    <property type="entry name" value="Fimbrin, putative"/>
    <property type="match status" value="1"/>
</dbReference>
<dbReference type="OrthoDB" id="431378at2759"/>
<dbReference type="InterPro" id="IPR018247">
    <property type="entry name" value="EF_Hand_1_Ca_BS"/>
</dbReference>
<dbReference type="PROSITE" id="PS00019">
    <property type="entry name" value="ACTININ_1"/>
    <property type="match status" value="1"/>
</dbReference>
<evidence type="ECO:0000313" key="8">
    <source>
        <dbReference type="Proteomes" id="UP000789595"/>
    </source>
</evidence>
<dbReference type="InterPro" id="IPR002048">
    <property type="entry name" value="EF_hand_dom"/>
</dbReference>
<dbReference type="GO" id="GO:0051639">
    <property type="term" value="P:actin filament network formation"/>
    <property type="evidence" value="ECO:0007669"/>
    <property type="project" value="TreeGrafter"/>
</dbReference>
<dbReference type="SUPFAM" id="SSF47576">
    <property type="entry name" value="Calponin-homology domain, CH-domain"/>
    <property type="match status" value="1"/>
</dbReference>
<dbReference type="Pfam" id="PF13499">
    <property type="entry name" value="EF-hand_7"/>
    <property type="match status" value="1"/>
</dbReference>
<feature type="region of interest" description="Disordered" evidence="4">
    <location>
        <begin position="598"/>
        <end position="766"/>
    </location>
</feature>
<sequence>MADVKELFETFDADGSGRISTQEVAGLLAKLGAPKPAAAVAALVAQVDTDGDGEVSYAEFEAMLRSQADLAHIVQDKRQAIKQLHVRQGAGNSQHSFSSEEAEAFTEVLNSRLGGDAALASVLPLAQDAADPPLFAACADGVLLCKLVALIDGDAVDLRAVNMGALGRAADRKATFKVVENCNLAINAAKDVGCRVTNIGPRDIMTARPHLVLGLLWQAIRLLLTQKISLKEHPGLVALLEGDETLQQLLALPPERILVRWLNYHLARAGSARRVAGFGRDLMDSEVYAVVMQQLYGAEVQPVDLTTPDLEARAARVLANAAAVGVAPFIKPRDVAAGNAKLNLAFVAQLFNDRPGLEVVADEAVARELAGLDLDDAGDTREARTFKLWMNSLEAWAGPDATDAVQIRDLFAECRDGVPLLATMDAVRPGCVPWKKVRLAPKNRHHVVENGNRVVAVGRGLDLVLVNIGGTVDMLKQLKGDGTAVDEADLVAWANAKVAAFAGATQPPIRSLNDKKLATGRFCVELCAAVGGDVVDWDLVTPGATDEDRALNAKYALSIARKVGARVFCTPDDIVEVKPKMILLFIAALWQAELSGATRPSLGSEPTRSTPASPPQLVAKTPVQPPAATSWIKPKPPSQPKPAAPAPPPLGARAAAPPPPVPRRAPPPAPQRTAPPPVPQRAAAPAPPRPAASSGRKPLPPRKPGDCAGVSRAPPPPKPATTFNDDDEHVVKYAAPAPAAYGFKSVNGTGETGAVESNDVDEDEWN</sequence>
<reference evidence="7" key="1">
    <citation type="submission" date="2021-11" db="EMBL/GenBank/DDBJ databases">
        <authorList>
            <consortium name="Genoscope - CEA"/>
            <person name="William W."/>
        </authorList>
    </citation>
    <scope>NUCLEOTIDE SEQUENCE</scope>
</reference>
<feature type="domain" description="Calponin-homology (CH)" evidence="5">
    <location>
        <begin position="99"/>
        <end position="224"/>
    </location>
</feature>
<name>A0A8J2SCF1_9STRA</name>
<dbReference type="InterPro" id="IPR001715">
    <property type="entry name" value="CH_dom"/>
</dbReference>
<dbReference type="PROSITE" id="PS50021">
    <property type="entry name" value="CH"/>
    <property type="match status" value="3"/>
</dbReference>
<keyword evidence="1" id="KW-0677">Repeat</keyword>
<dbReference type="InterPro" id="IPR011992">
    <property type="entry name" value="EF-hand-dom_pair"/>
</dbReference>
<dbReference type="InterPro" id="IPR039959">
    <property type="entry name" value="Fimbrin/Plastin"/>
</dbReference>
<evidence type="ECO:0000256" key="2">
    <source>
        <dbReference type="ARBA" id="ARBA00022837"/>
    </source>
</evidence>
<keyword evidence="8" id="KW-1185">Reference proteome</keyword>
<dbReference type="CDD" id="cd21220">
    <property type="entry name" value="CH_PLS_FIM_rpt4"/>
    <property type="match status" value="1"/>
</dbReference>
<dbReference type="SMART" id="SM00033">
    <property type="entry name" value="CH"/>
    <property type="match status" value="4"/>
</dbReference>
<evidence type="ECO:0000259" key="6">
    <source>
        <dbReference type="PROSITE" id="PS50222"/>
    </source>
</evidence>
<dbReference type="SMART" id="SM00054">
    <property type="entry name" value="EFh"/>
    <property type="match status" value="2"/>
</dbReference>
<dbReference type="Gene3D" id="1.10.238.10">
    <property type="entry name" value="EF-hand"/>
    <property type="match status" value="1"/>
</dbReference>
<dbReference type="GO" id="GO:0005737">
    <property type="term" value="C:cytoplasm"/>
    <property type="evidence" value="ECO:0007669"/>
    <property type="project" value="TreeGrafter"/>
</dbReference>
<evidence type="ECO:0000256" key="1">
    <source>
        <dbReference type="ARBA" id="ARBA00022737"/>
    </source>
</evidence>
<dbReference type="Proteomes" id="UP000789595">
    <property type="component" value="Unassembled WGS sequence"/>
</dbReference>
<dbReference type="GO" id="GO:0005884">
    <property type="term" value="C:actin filament"/>
    <property type="evidence" value="ECO:0007669"/>
    <property type="project" value="TreeGrafter"/>
</dbReference>
<dbReference type="SUPFAM" id="SSF47473">
    <property type="entry name" value="EF-hand"/>
    <property type="match status" value="1"/>
</dbReference>
<dbReference type="Gene3D" id="1.10.418.10">
    <property type="entry name" value="Calponin-like domain"/>
    <property type="match status" value="4"/>
</dbReference>
<dbReference type="AlphaFoldDB" id="A0A8J2SCF1"/>
<feature type="domain" description="Calponin-homology (CH)" evidence="5">
    <location>
        <begin position="484"/>
        <end position="594"/>
    </location>
</feature>
<dbReference type="PROSITE" id="PS50222">
    <property type="entry name" value="EF_HAND_2"/>
    <property type="match status" value="2"/>
</dbReference>
<evidence type="ECO:0000256" key="3">
    <source>
        <dbReference type="ARBA" id="ARBA00023203"/>
    </source>
</evidence>
<dbReference type="InterPro" id="IPR036872">
    <property type="entry name" value="CH_dom_sf"/>
</dbReference>
<dbReference type="GO" id="GO:0051017">
    <property type="term" value="P:actin filament bundle assembly"/>
    <property type="evidence" value="ECO:0007669"/>
    <property type="project" value="InterPro"/>
</dbReference>
<evidence type="ECO:0000259" key="5">
    <source>
        <dbReference type="PROSITE" id="PS50021"/>
    </source>
</evidence>
<dbReference type="PANTHER" id="PTHR19961:SF18">
    <property type="entry name" value="FI19014P1"/>
    <property type="match status" value="1"/>
</dbReference>
<gene>
    <name evidence="7" type="ORF">PECAL_2P01520</name>
</gene>
<dbReference type="InterPro" id="IPR001589">
    <property type="entry name" value="Actinin_actin-bd_CS"/>
</dbReference>
<keyword evidence="3" id="KW-0009">Actin-binding</keyword>
<dbReference type="PANTHER" id="PTHR19961">
    <property type="entry name" value="FIMBRIN/PLASTIN"/>
    <property type="match status" value="1"/>
</dbReference>